<protein>
    <submittedName>
        <fullName evidence="1">Uncharacterized protein</fullName>
    </submittedName>
</protein>
<comment type="caution">
    <text evidence="1">The sequence shown here is derived from an EMBL/GenBank/DDBJ whole genome shotgun (WGS) entry which is preliminary data.</text>
</comment>
<accession>A0A8J2LU73</accession>
<organism evidence="1 2">
    <name type="scientific">Allacma fusca</name>
    <dbReference type="NCBI Taxonomy" id="39272"/>
    <lineage>
        <taxon>Eukaryota</taxon>
        <taxon>Metazoa</taxon>
        <taxon>Ecdysozoa</taxon>
        <taxon>Arthropoda</taxon>
        <taxon>Hexapoda</taxon>
        <taxon>Collembola</taxon>
        <taxon>Symphypleona</taxon>
        <taxon>Sminthuridae</taxon>
        <taxon>Allacma</taxon>
    </lineage>
</organism>
<dbReference type="AlphaFoldDB" id="A0A8J2LU73"/>
<evidence type="ECO:0000313" key="2">
    <source>
        <dbReference type="Proteomes" id="UP000708208"/>
    </source>
</evidence>
<dbReference type="EMBL" id="CAJVCH010548337">
    <property type="protein sequence ID" value="CAG7828679.1"/>
    <property type="molecule type" value="Genomic_DNA"/>
</dbReference>
<reference evidence="1" key="1">
    <citation type="submission" date="2021-06" db="EMBL/GenBank/DDBJ databases">
        <authorList>
            <person name="Hodson N. C."/>
            <person name="Mongue J. A."/>
            <person name="Jaron S. K."/>
        </authorList>
    </citation>
    <scope>NUCLEOTIDE SEQUENCE</scope>
</reference>
<gene>
    <name evidence="1" type="ORF">AFUS01_LOCUS38588</name>
</gene>
<evidence type="ECO:0000313" key="1">
    <source>
        <dbReference type="EMBL" id="CAG7828679.1"/>
    </source>
</evidence>
<proteinExistence type="predicted"/>
<dbReference type="Proteomes" id="UP000708208">
    <property type="component" value="Unassembled WGS sequence"/>
</dbReference>
<feature type="non-terminal residue" evidence="1">
    <location>
        <position position="169"/>
    </location>
</feature>
<sequence>MNTKSSVKVLLTSVFRVIALHLFFPSVLAHSWSDLGILKLANSQCFTNIIFDSRSYSAFIGEISEAMLTARTPATIYSTGHFQSLTTKVIASHHYHLQFQLHCRALIIYHEDLASVLKLLRPRIFRNMHLILLENPTQDMKSEDSKPAFQLRKTYIFVKVLKVEEDFAS</sequence>
<name>A0A8J2LU73_9HEXA</name>
<keyword evidence="2" id="KW-1185">Reference proteome</keyword>